<dbReference type="AlphaFoldDB" id="A0A7S3ZXE4"/>
<sequence>MANLDAGNGDWLRWSDDAPLTSETGDDRDRATLKVVNECSKPLHVQWVTAGGKLRNRRRVAPGKGRYAILDNSVKNEHTEGTLVGDAFVIYAGLDDTPPETLEALDTAEIVGFLACTGKDPARPRVVTVADAGFFSGLVGAKTLVASHTVGAAPTEEDTKPLHPYVYKRETACGIIIDVDDRCYERGERVRAFVADCEAAAKRLPKNAVAAIRDAGCRIVVHEETGKWTHMCYHPRQGQSWLRDQGFDENLAGCVQLYRLDDYAGDRGLWGQGGSIVHELSHAYHDCYLRDGHGNKFIGRRYDRAVHAERLYDAVRVKGPQSKPRDAAERRLLFLRQTACGCMGRVDGVARRHYAATNAAEFFAELSTAYLCRDDEDYNKWEPHNQRQLWQFDPETCKLLERVWDDGEALDDDCADEPPPPPPRSLCCRVLRWGAVPSVGAESARRLIV</sequence>
<accession>A0A7S3ZXE4</accession>
<organism evidence="1">
    <name type="scientific">Pelagomonas calceolata</name>
    <dbReference type="NCBI Taxonomy" id="35677"/>
    <lineage>
        <taxon>Eukaryota</taxon>
        <taxon>Sar</taxon>
        <taxon>Stramenopiles</taxon>
        <taxon>Ochrophyta</taxon>
        <taxon>Pelagophyceae</taxon>
        <taxon>Pelagomonadales</taxon>
        <taxon>Pelagomonadaceae</taxon>
        <taxon>Pelagomonas</taxon>
    </lineage>
</organism>
<evidence type="ECO:0000313" key="3">
    <source>
        <dbReference type="Proteomes" id="UP000789595"/>
    </source>
</evidence>
<dbReference type="GO" id="GO:0008237">
    <property type="term" value="F:metallopeptidase activity"/>
    <property type="evidence" value="ECO:0007669"/>
    <property type="project" value="InterPro"/>
</dbReference>
<dbReference type="SUPFAM" id="SSF55486">
    <property type="entry name" value="Metalloproteases ('zincins'), catalytic domain"/>
    <property type="match status" value="1"/>
</dbReference>
<reference evidence="1" key="1">
    <citation type="submission" date="2021-01" db="EMBL/GenBank/DDBJ databases">
        <authorList>
            <person name="Corre E."/>
            <person name="Pelletier E."/>
            <person name="Niang G."/>
            <person name="Scheremetjew M."/>
            <person name="Finn R."/>
            <person name="Kale V."/>
            <person name="Holt S."/>
            <person name="Cochrane G."/>
            <person name="Meng A."/>
            <person name="Brown T."/>
            <person name="Cohen L."/>
        </authorList>
    </citation>
    <scope>NUCLEOTIDE SEQUENCE</scope>
    <source>
        <strain evidence="1">CCMP1756</strain>
    </source>
</reference>
<dbReference type="EMBL" id="CAKKNE010000004">
    <property type="protein sequence ID" value="CAH0374457.1"/>
    <property type="molecule type" value="Genomic_DNA"/>
</dbReference>
<gene>
    <name evidence="1" type="ORF">PCAL00307_LOCUS12347</name>
    <name evidence="2" type="ORF">PECAL_4P17360</name>
</gene>
<keyword evidence="3" id="KW-1185">Reference proteome</keyword>
<reference evidence="2" key="2">
    <citation type="submission" date="2021-11" db="EMBL/GenBank/DDBJ databases">
        <authorList>
            <consortium name="Genoscope - CEA"/>
            <person name="William W."/>
        </authorList>
    </citation>
    <scope>NUCLEOTIDE SEQUENCE</scope>
</reference>
<evidence type="ECO:0000313" key="2">
    <source>
        <dbReference type="EMBL" id="CAH0374457.1"/>
    </source>
</evidence>
<evidence type="ECO:0000313" key="1">
    <source>
        <dbReference type="EMBL" id="CAE0696911.1"/>
    </source>
</evidence>
<dbReference type="EMBL" id="HBIW01014354">
    <property type="protein sequence ID" value="CAE0696911.1"/>
    <property type="molecule type" value="Transcribed_RNA"/>
</dbReference>
<dbReference type="InterPro" id="IPR024079">
    <property type="entry name" value="MetalloPept_cat_dom_sf"/>
</dbReference>
<dbReference type="OrthoDB" id="44682at2759"/>
<protein>
    <submittedName>
        <fullName evidence="1">Uncharacterized protein</fullName>
    </submittedName>
</protein>
<proteinExistence type="predicted"/>
<name>A0A7S3ZXE4_9STRA</name>
<dbReference type="Gene3D" id="3.40.390.10">
    <property type="entry name" value="Collagenase (Catalytic Domain)"/>
    <property type="match status" value="1"/>
</dbReference>
<dbReference type="Proteomes" id="UP000789595">
    <property type="component" value="Unassembled WGS sequence"/>
</dbReference>